<evidence type="ECO:0000256" key="1">
    <source>
        <dbReference type="ARBA" id="ARBA00004123"/>
    </source>
</evidence>
<evidence type="ECO:0000256" key="7">
    <source>
        <dbReference type="ARBA" id="ARBA00023163"/>
    </source>
</evidence>
<dbReference type="InterPro" id="IPR036277">
    <property type="entry name" value="SMC_hinge_sf"/>
</dbReference>
<keyword evidence="7" id="KW-0804">Transcription</keyword>
<dbReference type="InterPro" id="IPR010935">
    <property type="entry name" value="SMC_hinge"/>
</dbReference>
<dbReference type="GO" id="GO:0003677">
    <property type="term" value="F:DNA binding"/>
    <property type="evidence" value="ECO:0007669"/>
    <property type="project" value="UniProtKB-KW"/>
</dbReference>
<dbReference type="Gene3D" id="3.30.70.1620">
    <property type="match status" value="1"/>
</dbReference>
<dbReference type="Proteomes" id="UP001459277">
    <property type="component" value="Unassembled WGS sequence"/>
</dbReference>
<evidence type="ECO:0000256" key="4">
    <source>
        <dbReference type="ARBA" id="ARBA00023015"/>
    </source>
</evidence>
<dbReference type="SMART" id="SM00968">
    <property type="entry name" value="SMC_hinge"/>
    <property type="match status" value="1"/>
</dbReference>
<dbReference type="SUPFAM" id="SSF75553">
    <property type="entry name" value="Smc hinge domain"/>
    <property type="match status" value="1"/>
</dbReference>
<evidence type="ECO:0000313" key="12">
    <source>
        <dbReference type="Proteomes" id="UP001459277"/>
    </source>
</evidence>
<keyword evidence="4" id="KW-0805">Transcription regulation</keyword>
<keyword evidence="12" id="KW-1185">Reference proteome</keyword>
<dbReference type="InterPro" id="IPR015300">
    <property type="entry name" value="DNA-bd_pseudobarrel_sf"/>
</dbReference>
<dbReference type="FunFam" id="1.20.1060.20:FF:000003">
    <property type="entry name" value="Structural maintenance of chromosomes 4"/>
    <property type="match status" value="1"/>
</dbReference>
<feature type="region of interest" description="Disordered" evidence="9">
    <location>
        <begin position="93"/>
        <end position="134"/>
    </location>
</feature>
<evidence type="ECO:0000256" key="6">
    <source>
        <dbReference type="ARBA" id="ARBA00023125"/>
    </source>
</evidence>
<keyword evidence="3" id="KW-0067">ATP-binding</keyword>
<dbReference type="InterPro" id="IPR027417">
    <property type="entry name" value="P-loop_NTPase"/>
</dbReference>
<dbReference type="PANTHER" id="PTHR18937:SF172">
    <property type="entry name" value="STRUCTURAL MAINTENANCE OF CHROMOSOMES PROTEIN"/>
    <property type="match status" value="1"/>
</dbReference>
<dbReference type="InterPro" id="IPR003959">
    <property type="entry name" value="ATPase_AAA_core"/>
</dbReference>
<comment type="subcellular location">
    <subcellularLocation>
        <location evidence="1">Nucleus</location>
    </subcellularLocation>
</comment>
<gene>
    <name evidence="11" type="ORF">SO802_029086</name>
</gene>
<dbReference type="SUPFAM" id="SSF101936">
    <property type="entry name" value="DNA-binding pseudobarrel domain"/>
    <property type="match status" value="1"/>
</dbReference>
<dbReference type="GO" id="GO:0005634">
    <property type="term" value="C:nucleus"/>
    <property type="evidence" value="ECO:0007669"/>
    <property type="project" value="UniProtKB-SubCell"/>
</dbReference>
<dbReference type="SUPFAM" id="SSF52540">
    <property type="entry name" value="P-loop containing nucleoside triphosphate hydrolases"/>
    <property type="match status" value="1"/>
</dbReference>
<name>A0AAW2BUK4_9ROSI</name>
<protein>
    <recommendedName>
        <fullName evidence="10">SMC hinge domain-containing protein</fullName>
    </recommendedName>
</protein>
<dbReference type="Pfam" id="PF06470">
    <property type="entry name" value="SMC_hinge"/>
    <property type="match status" value="1"/>
</dbReference>
<keyword evidence="6" id="KW-0238">DNA-binding</keyword>
<evidence type="ECO:0000256" key="3">
    <source>
        <dbReference type="ARBA" id="ARBA00022840"/>
    </source>
</evidence>
<dbReference type="Pfam" id="PF03754">
    <property type="entry name" value="At2g31720-like"/>
    <property type="match status" value="1"/>
</dbReference>
<dbReference type="GO" id="GO:0005524">
    <property type="term" value="F:ATP binding"/>
    <property type="evidence" value="ECO:0007669"/>
    <property type="project" value="UniProtKB-KW"/>
</dbReference>
<evidence type="ECO:0000256" key="5">
    <source>
        <dbReference type="ARBA" id="ARBA00023054"/>
    </source>
</evidence>
<dbReference type="InterPro" id="IPR005508">
    <property type="entry name" value="At2g31720-like"/>
</dbReference>
<dbReference type="Gene3D" id="2.40.330.10">
    <property type="entry name" value="DNA-binding pseudobarrel domain"/>
    <property type="match status" value="1"/>
</dbReference>
<evidence type="ECO:0000313" key="11">
    <source>
        <dbReference type="EMBL" id="KAK9988847.1"/>
    </source>
</evidence>
<dbReference type="AlphaFoldDB" id="A0AAW2BUK4"/>
<dbReference type="PANTHER" id="PTHR18937">
    <property type="entry name" value="STRUCTURAL MAINTENANCE OF CHROMOSOMES SMC FAMILY MEMBER"/>
    <property type="match status" value="1"/>
</dbReference>
<accession>A0AAW2BUK4</accession>
<keyword evidence="2" id="KW-0547">Nucleotide-binding</keyword>
<evidence type="ECO:0000259" key="10">
    <source>
        <dbReference type="SMART" id="SM00968"/>
    </source>
</evidence>
<comment type="caution">
    <text evidence="11">The sequence shown here is derived from an EMBL/GenBank/DDBJ whole genome shotgun (WGS) entry which is preliminary data.</text>
</comment>
<dbReference type="EMBL" id="JAZDWU010000010">
    <property type="protein sequence ID" value="KAK9988847.1"/>
    <property type="molecule type" value="Genomic_DNA"/>
</dbReference>
<dbReference type="Gene3D" id="1.20.1060.20">
    <property type="match status" value="1"/>
</dbReference>
<keyword evidence="8" id="KW-0539">Nucleus</keyword>
<feature type="domain" description="SMC hinge" evidence="10">
    <location>
        <begin position="400"/>
        <end position="516"/>
    </location>
</feature>
<evidence type="ECO:0000256" key="8">
    <source>
        <dbReference type="ARBA" id="ARBA00023242"/>
    </source>
</evidence>
<evidence type="ECO:0000256" key="9">
    <source>
        <dbReference type="SAM" id="MobiDB-lite"/>
    </source>
</evidence>
<keyword evidence="5" id="KW-0175">Coiled coil</keyword>
<sequence>MVTPSSLCECESFDKLKRECTRDEQLDLDLLTLRVLKDLIQFHPENPSLPLTSEEKKLQYRFKPTWGSFQRKRSNVGSSKTHTRYQLPNLNVKRKRFSQPTGIATEEDQIEEKPPKKPKLNPALPRSNPSPKLPQNFQNMMDTMGGTQLVLVIQKPLTKTDLNRHNARLSMPLSQINGSFLREAEREYLDQQQAMEVPFMEASGKVNKIVLRQWDMPKESGKKSSCYVLIKSWNEVVEKNDLGRKLKQVIQIWSFRVAVVGPNGSGKSNVIDAMLFVFRTQAKQCIGFICFAFGGFCCRGLNAQRAFEDAQKQEDVILGKLKTKTASIADIQTDIEKKKLEVLGARKVEQECIKEQDALIPIEQAARQKVAELKSILDTDKSQGSVLKANLQAKESNRIEGIYGRMGDLGAIDSKYDVAISTACPGLDYIVVETTGAAQACVELLRRENLGVATFMILEKQVEFLPKLKEKISTPEGVPRLFDLIKVQDERMKPAFFAALGNTVVAKDLDQATRIAYSGNKEFQRVVTLDGALFETSGTMSGGGSKPHGGKMGTSI</sequence>
<dbReference type="GO" id="GO:0000796">
    <property type="term" value="C:condensin complex"/>
    <property type="evidence" value="ECO:0007669"/>
    <property type="project" value="TreeGrafter"/>
</dbReference>
<proteinExistence type="predicted"/>
<evidence type="ECO:0000256" key="2">
    <source>
        <dbReference type="ARBA" id="ARBA00022741"/>
    </source>
</evidence>
<organism evidence="11 12">
    <name type="scientific">Lithocarpus litseifolius</name>
    <dbReference type="NCBI Taxonomy" id="425828"/>
    <lineage>
        <taxon>Eukaryota</taxon>
        <taxon>Viridiplantae</taxon>
        <taxon>Streptophyta</taxon>
        <taxon>Embryophyta</taxon>
        <taxon>Tracheophyta</taxon>
        <taxon>Spermatophyta</taxon>
        <taxon>Magnoliopsida</taxon>
        <taxon>eudicotyledons</taxon>
        <taxon>Gunneridae</taxon>
        <taxon>Pentapetalae</taxon>
        <taxon>rosids</taxon>
        <taxon>fabids</taxon>
        <taxon>Fagales</taxon>
        <taxon>Fagaceae</taxon>
        <taxon>Lithocarpus</taxon>
    </lineage>
</organism>
<dbReference type="GO" id="GO:0007076">
    <property type="term" value="P:mitotic chromosome condensation"/>
    <property type="evidence" value="ECO:0007669"/>
    <property type="project" value="TreeGrafter"/>
</dbReference>
<reference evidence="11 12" key="1">
    <citation type="submission" date="2024-01" db="EMBL/GenBank/DDBJ databases">
        <title>A telomere-to-telomere, gap-free genome of sweet tea (Lithocarpus litseifolius).</title>
        <authorList>
            <person name="Zhou J."/>
        </authorList>
    </citation>
    <scope>NUCLEOTIDE SEQUENCE [LARGE SCALE GENOMIC DNA]</scope>
    <source>
        <strain evidence="11">Zhou-2022a</strain>
        <tissue evidence="11">Leaf</tissue>
    </source>
</reference>
<dbReference type="Pfam" id="PF13304">
    <property type="entry name" value="AAA_21"/>
    <property type="match status" value="1"/>
</dbReference>